<dbReference type="PROSITE" id="PS01124">
    <property type="entry name" value="HTH_ARAC_FAMILY_2"/>
    <property type="match status" value="1"/>
</dbReference>
<feature type="chain" id="PRO_5045177064" evidence="4">
    <location>
        <begin position="29"/>
        <end position="53"/>
    </location>
</feature>
<dbReference type="Pfam" id="PF12833">
    <property type="entry name" value="HTH_18"/>
    <property type="match status" value="1"/>
</dbReference>
<proteinExistence type="predicted"/>
<evidence type="ECO:0000256" key="1">
    <source>
        <dbReference type="ARBA" id="ARBA00023015"/>
    </source>
</evidence>
<keyword evidence="1" id="KW-0805">Transcription regulation</keyword>
<dbReference type="InterPro" id="IPR009057">
    <property type="entry name" value="Homeodomain-like_sf"/>
</dbReference>
<organism evidence="6 7">
    <name type="scientific">Pseudomonas shirazensis</name>
    <dbReference type="NCBI Taxonomy" id="2745494"/>
    <lineage>
        <taxon>Bacteria</taxon>
        <taxon>Pseudomonadati</taxon>
        <taxon>Pseudomonadota</taxon>
        <taxon>Gammaproteobacteria</taxon>
        <taxon>Pseudomonadales</taxon>
        <taxon>Pseudomonadaceae</taxon>
        <taxon>Pseudomonas</taxon>
    </lineage>
</organism>
<dbReference type="PRINTS" id="PR00032">
    <property type="entry name" value="HTHARAC"/>
</dbReference>
<keyword evidence="3" id="KW-0804">Transcription</keyword>
<dbReference type="Proteomes" id="UP001386972">
    <property type="component" value="Unassembled WGS sequence"/>
</dbReference>
<dbReference type="InterPro" id="IPR020449">
    <property type="entry name" value="Tscrpt_reg_AraC-type_HTH"/>
</dbReference>
<feature type="signal peptide" evidence="4">
    <location>
        <begin position="1"/>
        <end position="28"/>
    </location>
</feature>
<sequence length="53" mass="5506">MRRCPRAAAGAVTQVAIALGYSSSSAFATVFKRVLGEVPSRYMAESAGSRRGG</sequence>
<evidence type="ECO:0000256" key="4">
    <source>
        <dbReference type="SAM" id="SignalP"/>
    </source>
</evidence>
<reference evidence="6 7" key="1">
    <citation type="submission" date="2024-03" db="EMBL/GenBank/DDBJ databases">
        <title>Screening, Identification and Application of a Plant Lactobacillus Strain.</title>
        <authorList>
            <person name="Li Y.L."/>
        </authorList>
    </citation>
    <scope>NUCLEOTIDE SEQUENCE [LARGE SCALE GENOMIC DNA]</scope>
    <source>
        <strain evidence="6 7">JDB</strain>
    </source>
</reference>
<feature type="domain" description="HTH araC/xylS-type" evidence="5">
    <location>
        <begin position="1"/>
        <end position="45"/>
    </location>
</feature>
<dbReference type="InterPro" id="IPR018060">
    <property type="entry name" value="HTH_AraC"/>
</dbReference>
<dbReference type="SUPFAM" id="SSF46689">
    <property type="entry name" value="Homeodomain-like"/>
    <property type="match status" value="1"/>
</dbReference>
<evidence type="ECO:0000259" key="5">
    <source>
        <dbReference type="PROSITE" id="PS01124"/>
    </source>
</evidence>
<name>A0ABU9A4W5_9PSED</name>
<keyword evidence="4" id="KW-0732">Signal</keyword>
<keyword evidence="2" id="KW-0238">DNA-binding</keyword>
<evidence type="ECO:0000256" key="3">
    <source>
        <dbReference type="ARBA" id="ARBA00023163"/>
    </source>
</evidence>
<evidence type="ECO:0000313" key="7">
    <source>
        <dbReference type="Proteomes" id="UP001386972"/>
    </source>
</evidence>
<dbReference type="EMBL" id="JBBNAW010000026">
    <property type="protein sequence ID" value="MEK2611594.1"/>
    <property type="molecule type" value="Genomic_DNA"/>
</dbReference>
<comment type="caution">
    <text evidence="6">The sequence shown here is derived from an EMBL/GenBank/DDBJ whole genome shotgun (WGS) entry which is preliminary data.</text>
</comment>
<dbReference type="Gene3D" id="1.10.10.60">
    <property type="entry name" value="Homeodomain-like"/>
    <property type="match status" value="1"/>
</dbReference>
<keyword evidence="7" id="KW-1185">Reference proteome</keyword>
<accession>A0ABU9A4W5</accession>
<evidence type="ECO:0000256" key="2">
    <source>
        <dbReference type="ARBA" id="ARBA00023125"/>
    </source>
</evidence>
<evidence type="ECO:0000313" key="6">
    <source>
        <dbReference type="EMBL" id="MEK2611594.1"/>
    </source>
</evidence>
<gene>
    <name evidence="6" type="ORF">WLF18_21075</name>
</gene>
<protein>
    <submittedName>
        <fullName evidence="6">Helix-turn-helix domain-containing protein</fullName>
    </submittedName>
</protein>